<proteinExistence type="predicted"/>
<evidence type="ECO:0000313" key="2">
    <source>
        <dbReference type="Proteomes" id="UP001235874"/>
    </source>
</evidence>
<name>A0AAJ6L2J4_9ACTN</name>
<reference evidence="1 2" key="1">
    <citation type="submission" date="2023-07" db="EMBL/GenBank/DDBJ databases">
        <title>Micromonospora profundi TRM 95458 converts glycerol to a new osmotic compound.</title>
        <authorList>
            <person name="Lu D."/>
        </authorList>
    </citation>
    <scope>NUCLEOTIDE SEQUENCE [LARGE SCALE GENOMIC DNA]</scope>
    <source>
        <strain evidence="1 2">TRM95458</strain>
    </source>
</reference>
<evidence type="ECO:0000313" key="1">
    <source>
        <dbReference type="EMBL" id="WLS44996.1"/>
    </source>
</evidence>
<sequence>MRPKLRDDCTYVEVDDGVYLETATGAAHITGRSAYALVDRLAAHLTGERTIDELTEGLPEAHRRAVTDLVTQLLHRKLARDVDTDPPHTLSAEELSRYRDEIAFAEHVGNAPVSRFEAFRTSRVLLVGAGATMAALMQSLYKLGLRAPALLRTAEVAGEDPDTYQRVLQRCRADDPLLDLTVVDEPQRWDDAAGVRALVDGYDAVLHASDRCMPSRARALARAGRAAAVPVLHSLPLTGDAWLGPTGVDACAECLWWNLRSAAVEGSRLRAVLEADDPVRVEPYLSAPLASLLGAKLSFAYFRHALGAQDDTSLVTRVALDTTLTSEHAVTPHARCPMCGTAASATPTDGTSTDPEGFSAAVAGLVDERLGPILRLDTGDHAQLPLNTVDASITDPLAAGKEPQVVTTVGNTRSEALRRAATVALETIAAAVDPDADARADAAVRVAVAGGLTWPEAQVRAILRLHHTLARVVAPPAPQAGADTGDGWLAPSVWPAAARPLAENAAILGTPLYAWRADAEPPTVFVGGGGTWLARSCSVDAHSALTAAAQAALAQLAGQPCPPGCDVGVEPGAAVDWDGCLTRLLDEAAADGLRIVVRRLDGGPAVRAALPFVAVASAVSA</sequence>
<dbReference type="EMBL" id="CP130472">
    <property type="protein sequence ID" value="WLS44996.1"/>
    <property type="molecule type" value="Genomic_DNA"/>
</dbReference>
<keyword evidence="2" id="KW-1185">Reference proteome</keyword>
<gene>
    <name evidence="1" type="ORF">Q3V37_27095</name>
</gene>
<dbReference type="Proteomes" id="UP001235874">
    <property type="component" value="Chromosome"/>
</dbReference>
<dbReference type="AlphaFoldDB" id="A0AAJ6L2J4"/>
<protein>
    <recommendedName>
        <fullName evidence="3">TOMM leader peptide-binding protein</fullName>
    </recommendedName>
</protein>
<dbReference type="Gene3D" id="3.40.50.720">
    <property type="entry name" value="NAD(P)-binding Rossmann-like Domain"/>
    <property type="match status" value="1"/>
</dbReference>
<organism evidence="1 2">
    <name type="scientific">Micromonospora profundi</name>
    <dbReference type="NCBI Taxonomy" id="1420889"/>
    <lineage>
        <taxon>Bacteria</taxon>
        <taxon>Bacillati</taxon>
        <taxon>Actinomycetota</taxon>
        <taxon>Actinomycetes</taxon>
        <taxon>Micromonosporales</taxon>
        <taxon>Micromonosporaceae</taxon>
        <taxon>Micromonospora</taxon>
    </lineage>
</organism>
<evidence type="ECO:0008006" key="3">
    <source>
        <dbReference type="Google" id="ProtNLM"/>
    </source>
</evidence>
<accession>A0AAJ6L2J4</accession>
<dbReference type="KEGG" id="mprn:Q3V37_27095"/>
<dbReference type="RefSeq" id="WP_053657555.1">
    <property type="nucleotide sequence ID" value="NZ_CP130472.1"/>
</dbReference>